<keyword evidence="3" id="KW-1185">Reference proteome</keyword>
<dbReference type="GO" id="GO:0016787">
    <property type="term" value="F:hydrolase activity"/>
    <property type="evidence" value="ECO:0007669"/>
    <property type="project" value="UniProtKB-KW"/>
</dbReference>
<evidence type="ECO:0000313" key="3">
    <source>
        <dbReference type="Proteomes" id="UP001597120"/>
    </source>
</evidence>
<comment type="caution">
    <text evidence="2">The sequence shown here is derived from an EMBL/GenBank/DDBJ whole genome shotgun (WGS) entry which is preliminary data.</text>
</comment>
<dbReference type="RefSeq" id="WP_379289915.1">
    <property type="nucleotide sequence ID" value="NZ_JBHTIU010000071.1"/>
</dbReference>
<dbReference type="InterPro" id="IPR029058">
    <property type="entry name" value="AB_hydrolase_fold"/>
</dbReference>
<dbReference type="InterPro" id="IPR050266">
    <property type="entry name" value="AB_hydrolase_sf"/>
</dbReference>
<dbReference type="Proteomes" id="UP001597120">
    <property type="component" value="Unassembled WGS sequence"/>
</dbReference>
<dbReference type="Pfam" id="PF00561">
    <property type="entry name" value="Abhydrolase_1"/>
    <property type="match status" value="1"/>
</dbReference>
<keyword evidence="2" id="KW-0378">Hydrolase</keyword>
<name>A0ABW3DFM3_9BACL</name>
<feature type="domain" description="AB hydrolase-1" evidence="1">
    <location>
        <begin position="29"/>
        <end position="157"/>
    </location>
</feature>
<dbReference type="InterPro" id="IPR000073">
    <property type="entry name" value="AB_hydrolase_1"/>
</dbReference>
<dbReference type="EMBL" id="JBHTIU010000071">
    <property type="protein sequence ID" value="MFD0871039.1"/>
    <property type="molecule type" value="Genomic_DNA"/>
</dbReference>
<gene>
    <name evidence="2" type="ORF">ACFQ03_18015</name>
</gene>
<accession>A0ABW3DFM3</accession>
<reference evidence="3" key="1">
    <citation type="journal article" date="2019" name="Int. J. Syst. Evol. Microbiol.">
        <title>The Global Catalogue of Microorganisms (GCM) 10K type strain sequencing project: providing services to taxonomists for standard genome sequencing and annotation.</title>
        <authorList>
            <consortium name="The Broad Institute Genomics Platform"/>
            <consortium name="The Broad Institute Genome Sequencing Center for Infectious Disease"/>
            <person name="Wu L."/>
            <person name="Ma J."/>
        </authorList>
    </citation>
    <scope>NUCLEOTIDE SEQUENCE [LARGE SCALE GENOMIC DNA]</scope>
    <source>
        <strain evidence="3">CCUG 57263</strain>
    </source>
</reference>
<dbReference type="EC" id="3.4.-.-" evidence="2"/>
<organism evidence="2 3">
    <name type="scientific">Paenibacillus residui</name>
    <dbReference type="NCBI Taxonomy" id="629724"/>
    <lineage>
        <taxon>Bacteria</taxon>
        <taxon>Bacillati</taxon>
        <taxon>Bacillota</taxon>
        <taxon>Bacilli</taxon>
        <taxon>Bacillales</taxon>
        <taxon>Paenibacillaceae</taxon>
        <taxon>Paenibacillus</taxon>
    </lineage>
</organism>
<dbReference type="Gene3D" id="3.40.50.1820">
    <property type="entry name" value="alpha/beta hydrolase"/>
    <property type="match status" value="1"/>
</dbReference>
<dbReference type="PANTHER" id="PTHR43798:SF33">
    <property type="entry name" value="HYDROLASE, PUTATIVE (AFU_ORTHOLOGUE AFUA_2G14860)-RELATED"/>
    <property type="match status" value="1"/>
</dbReference>
<dbReference type="SUPFAM" id="SSF53474">
    <property type="entry name" value="alpha/beta-Hydrolases"/>
    <property type="match status" value="1"/>
</dbReference>
<evidence type="ECO:0000313" key="2">
    <source>
        <dbReference type="EMBL" id="MFD0871039.1"/>
    </source>
</evidence>
<evidence type="ECO:0000259" key="1">
    <source>
        <dbReference type="Pfam" id="PF00561"/>
    </source>
</evidence>
<sequence>MSVSIEWSMAADRKIRADFYPAERESVGTLLVCHGFKGFKDWGFFPYIGKKLSHKLDVIVFNFSHNGIGENGTDFTELDKFALNTYSRELEDLDFVVHAVRDGLFPEEKRPQTARLFVLGHSRGAGVALIYALDHPDRISGVVSWNGITHPDFFEHKVKEQINANGIGYVVNARTGQQMPLSKEILDDMERNADRYDIVGRAKGSRLPILLVQGTEDYARLVEGSKKLLQARPDIEWHRVEGGTHAFNVVHPFQGTSEPLEEALRVSSDWIMKLDPHAADRGTIR</sequence>
<dbReference type="PANTHER" id="PTHR43798">
    <property type="entry name" value="MONOACYLGLYCEROL LIPASE"/>
    <property type="match status" value="1"/>
</dbReference>
<proteinExistence type="predicted"/>
<protein>
    <submittedName>
        <fullName evidence="2">Alpha/beta hydrolase family protein</fullName>
        <ecNumber evidence="2">3.4.-.-</ecNumber>
    </submittedName>
</protein>